<dbReference type="EMBL" id="JACIBV010000001">
    <property type="protein sequence ID" value="MBB3730599.1"/>
    <property type="molecule type" value="Genomic_DNA"/>
</dbReference>
<dbReference type="Pfam" id="PF01402">
    <property type="entry name" value="RHH_1"/>
    <property type="match status" value="1"/>
</dbReference>
<organism evidence="3 4">
    <name type="scientific">Nonomuraea dietziae</name>
    <dbReference type="NCBI Taxonomy" id="65515"/>
    <lineage>
        <taxon>Bacteria</taxon>
        <taxon>Bacillati</taxon>
        <taxon>Actinomycetota</taxon>
        <taxon>Actinomycetes</taxon>
        <taxon>Streptosporangiales</taxon>
        <taxon>Streptosporangiaceae</taxon>
        <taxon>Nonomuraea</taxon>
    </lineage>
</organism>
<evidence type="ECO:0000256" key="1">
    <source>
        <dbReference type="SAM" id="MobiDB-lite"/>
    </source>
</evidence>
<keyword evidence="4" id="KW-1185">Reference proteome</keyword>
<comment type="caution">
    <text evidence="3">The sequence shown here is derived from an EMBL/GenBank/DDBJ whole genome shotgun (WGS) entry which is preliminary data.</text>
</comment>
<dbReference type="GO" id="GO:0006355">
    <property type="term" value="P:regulation of DNA-templated transcription"/>
    <property type="evidence" value="ECO:0007669"/>
    <property type="project" value="InterPro"/>
</dbReference>
<reference evidence="3 4" key="1">
    <citation type="submission" date="2020-08" db="EMBL/GenBank/DDBJ databases">
        <title>Sequencing the genomes of 1000 actinobacteria strains.</title>
        <authorList>
            <person name="Klenk H.-P."/>
        </authorList>
    </citation>
    <scope>NUCLEOTIDE SEQUENCE [LARGE SCALE GENOMIC DNA]</scope>
    <source>
        <strain evidence="3 4">DSM 44320</strain>
    </source>
</reference>
<dbReference type="AlphaFoldDB" id="A0A7W5YTG0"/>
<dbReference type="GeneID" id="95392736"/>
<gene>
    <name evidence="3" type="ORF">FHR33_006459</name>
</gene>
<accession>A0A7W5YTG0</accession>
<protein>
    <submittedName>
        <fullName evidence="3">Arc/MetJ-type ribon-helix-helix transcriptional regulator</fullName>
    </submittedName>
</protein>
<dbReference type="InterPro" id="IPR010985">
    <property type="entry name" value="Ribbon_hlx_hlx"/>
</dbReference>
<evidence type="ECO:0000259" key="2">
    <source>
        <dbReference type="Pfam" id="PF01402"/>
    </source>
</evidence>
<dbReference type="SUPFAM" id="SSF47598">
    <property type="entry name" value="Ribbon-helix-helix"/>
    <property type="match status" value="1"/>
</dbReference>
<feature type="region of interest" description="Disordered" evidence="1">
    <location>
        <begin position="55"/>
        <end position="76"/>
    </location>
</feature>
<sequence length="76" mass="8238">MKLSVSLPEEDVAFLDEYAEETGEKSRSAALHAAIALLRAAKLEESYAIAFSEWDQSEDSELWDSTVGDGVGSASR</sequence>
<evidence type="ECO:0000313" key="4">
    <source>
        <dbReference type="Proteomes" id="UP000579945"/>
    </source>
</evidence>
<proteinExistence type="predicted"/>
<evidence type="ECO:0000313" key="3">
    <source>
        <dbReference type="EMBL" id="MBB3730599.1"/>
    </source>
</evidence>
<dbReference type="Proteomes" id="UP000579945">
    <property type="component" value="Unassembled WGS sequence"/>
</dbReference>
<dbReference type="RefSeq" id="WP_183655509.1">
    <property type="nucleotide sequence ID" value="NZ_JACIBV010000001.1"/>
</dbReference>
<dbReference type="InterPro" id="IPR002145">
    <property type="entry name" value="CopG"/>
</dbReference>
<name>A0A7W5YTG0_9ACTN</name>
<feature type="domain" description="Ribbon-helix-helix protein CopG" evidence="2">
    <location>
        <begin position="2"/>
        <end position="39"/>
    </location>
</feature>